<dbReference type="InterPro" id="IPR036365">
    <property type="entry name" value="PGBD-like_sf"/>
</dbReference>
<dbReference type="InterPro" id="IPR036366">
    <property type="entry name" value="PGBDSf"/>
</dbReference>
<reference evidence="3" key="1">
    <citation type="journal article" date="2019" name="Int. J. Syst. Evol. Microbiol.">
        <title>The Global Catalogue of Microorganisms (GCM) 10K type strain sequencing project: providing services to taxonomists for standard genome sequencing and annotation.</title>
        <authorList>
            <consortium name="The Broad Institute Genomics Platform"/>
            <consortium name="The Broad Institute Genome Sequencing Center for Infectious Disease"/>
            <person name="Wu L."/>
            <person name="Ma J."/>
        </authorList>
    </citation>
    <scope>NUCLEOTIDE SEQUENCE [LARGE SCALE GENOMIC DNA]</scope>
    <source>
        <strain evidence="3">TISTR 2562</strain>
    </source>
</reference>
<dbReference type="Gene3D" id="1.10.101.10">
    <property type="entry name" value="PGBD-like superfamily/PGBD"/>
    <property type="match status" value="1"/>
</dbReference>
<evidence type="ECO:0000313" key="3">
    <source>
        <dbReference type="Proteomes" id="UP001597474"/>
    </source>
</evidence>
<dbReference type="SUPFAM" id="SSF47090">
    <property type="entry name" value="PGBD-like"/>
    <property type="match status" value="1"/>
</dbReference>
<sequence>MLTKLITGSVLAASVALIPADRVEADAGDFIAGAIIGGIVGANANKQRSRSTTKRTYRRAAPKKTYRSKIPATQEGRNIQASLNYFGFNAGAVDGQLGSKTRNAVSQYQAYLGYPVTGNLTAYEQNLLTSSYNRAQAGGYAVQQQIAATPDGTRGLLKTYRAEMAGHSAPSMAAMAPQPLPLGTTTTTTTTIAGAAALAAAVPAAPAPKPALEPIPEPEVDSAALPTFLGSGAQASLASHCNTVSLITNTNGGFTTLASMGDPNVALNEQFCLARTYAIAESEDLISKVGGFTPAQIASQCDGFGPAMKDHVAALSLKPREAVVSDVSGFILGTGMSPAQLSGTAKICMGVGYRTDNMDVALGSALLLFAMGEGVYGELMGHHLSQGFGTARRVDMATGWYQAGLAAADNGAAAVFVPGQPERTELIRAAARRIGGATDDSAGLPLVQPAAETGLPSFAISE</sequence>
<dbReference type="Pfam" id="PF01471">
    <property type="entry name" value="PG_binding_1"/>
    <property type="match status" value="1"/>
</dbReference>
<dbReference type="Proteomes" id="UP001597474">
    <property type="component" value="Unassembled WGS sequence"/>
</dbReference>
<dbReference type="EMBL" id="JBHUMP010000003">
    <property type="protein sequence ID" value="MFD2738936.1"/>
    <property type="molecule type" value="Genomic_DNA"/>
</dbReference>
<dbReference type="InterPro" id="IPR002477">
    <property type="entry name" value="Peptidoglycan-bd-like"/>
</dbReference>
<accession>A0ABW5U1K4</accession>
<keyword evidence="3" id="KW-1185">Reference proteome</keyword>
<evidence type="ECO:0000313" key="2">
    <source>
        <dbReference type="EMBL" id="MFD2738936.1"/>
    </source>
</evidence>
<organism evidence="2 3">
    <name type="scientific">Sulfitobacter aestuarii</name>
    <dbReference type="NCBI Taxonomy" id="2161676"/>
    <lineage>
        <taxon>Bacteria</taxon>
        <taxon>Pseudomonadati</taxon>
        <taxon>Pseudomonadota</taxon>
        <taxon>Alphaproteobacteria</taxon>
        <taxon>Rhodobacterales</taxon>
        <taxon>Roseobacteraceae</taxon>
        <taxon>Sulfitobacter</taxon>
    </lineage>
</organism>
<protein>
    <submittedName>
        <fullName evidence="2">Peptidoglycan-binding domain-containing protein</fullName>
    </submittedName>
</protein>
<proteinExistence type="predicted"/>
<dbReference type="RefSeq" id="WP_386372103.1">
    <property type="nucleotide sequence ID" value="NZ_JBHUMP010000003.1"/>
</dbReference>
<feature type="domain" description="Peptidoglycan binding-like" evidence="1">
    <location>
        <begin position="77"/>
        <end position="121"/>
    </location>
</feature>
<gene>
    <name evidence="2" type="ORF">ACFSUD_05095</name>
</gene>
<evidence type="ECO:0000259" key="1">
    <source>
        <dbReference type="Pfam" id="PF01471"/>
    </source>
</evidence>
<comment type="caution">
    <text evidence="2">The sequence shown here is derived from an EMBL/GenBank/DDBJ whole genome shotgun (WGS) entry which is preliminary data.</text>
</comment>
<name>A0ABW5U1K4_9RHOB</name>